<dbReference type="PROSITE" id="PS50928">
    <property type="entry name" value="ABC_TM1"/>
    <property type="match status" value="1"/>
</dbReference>
<evidence type="ECO:0000256" key="5">
    <source>
        <dbReference type="ARBA" id="ARBA00022989"/>
    </source>
</evidence>
<comment type="subcellular location">
    <subcellularLocation>
        <location evidence="1 7">Cell membrane</location>
        <topology evidence="1 7">Multi-pass membrane protein</topology>
    </subcellularLocation>
</comment>
<feature type="transmembrane region" description="Helical" evidence="7">
    <location>
        <begin position="72"/>
        <end position="95"/>
    </location>
</feature>
<gene>
    <name evidence="9" type="ORF">PAT3040_01919</name>
</gene>
<comment type="similarity">
    <text evidence="7">Belongs to the binding-protein-dependent transport system permease family.</text>
</comment>
<proteinExistence type="inferred from homology"/>
<evidence type="ECO:0000256" key="7">
    <source>
        <dbReference type="RuleBase" id="RU363032"/>
    </source>
</evidence>
<dbReference type="Proteomes" id="UP000245202">
    <property type="component" value="Unassembled WGS sequence"/>
</dbReference>
<comment type="caution">
    <text evidence="9">The sequence shown here is derived from an EMBL/GenBank/DDBJ whole genome shotgun (WGS) entry which is preliminary data.</text>
</comment>
<feature type="transmembrane region" description="Helical" evidence="7">
    <location>
        <begin position="181"/>
        <end position="203"/>
    </location>
</feature>
<keyword evidence="5 7" id="KW-1133">Transmembrane helix</keyword>
<dbReference type="SUPFAM" id="SSF161098">
    <property type="entry name" value="MetI-like"/>
    <property type="match status" value="1"/>
</dbReference>
<evidence type="ECO:0000256" key="3">
    <source>
        <dbReference type="ARBA" id="ARBA00022475"/>
    </source>
</evidence>
<feature type="transmembrane region" description="Helical" evidence="7">
    <location>
        <begin position="12"/>
        <end position="32"/>
    </location>
</feature>
<dbReference type="AlphaFoldDB" id="A0A2R5EVE8"/>
<feature type="transmembrane region" description="Helical" evidence="7">
    <location>
        <begin position="255"/>
        <end position="276"/>
    </location>
</feature>
<organism evidence="9 10">
    <name type="scientific">Paenibacillus agaridevorans</name>
    <dbReference type="NCBI Taxonomy" id="171404"/>
    <lineage>
        <taxon>Bacteria</taxon>
        <taxon>Bacillati</taxon>
        <taxon>Bacillota</taxon>
        <taxon>Bacilli</taxon>
        <taxon>Bacillales</taxon>
        <taxon>Paenibacillaceae</taxon>
        <taxon>Paenibacillus</taxon>
    </lineage>
</organism>
<feature type="transmembrane region" description="Helical" evidence="7">
    <location>
        <begin position="107"/>
        <end position="133"/>
    </location>
</feature>
<dbReference type="CDD" id="cd06261">
    <property type="entry name" value="TM_PBP2"/>
    <property type="match status" value="1"/>
</dbReference>
<keyword evidence="4 7" id="KW-0812">Transmembrane</keyword>
<keyword evidence="3" id="KW-1003">Cell membrane</keyword>
<dbReference type="PANTHER" id="PTHR43744">
    <property type="entry name" value="ABC TRANSPORTER PERMEASE PROTEIN MG189-RELATED-RELATED"/>
    <property type="match status" value="1"/>
</dbReference>
<feature type="domain" description="ABC transmembrane type-1" evidence="8">
    <location>
        <begin position="72"/>
        <end position="276"/>
    </location>
</feature>
<keyword evidence="6 7" id="KW-0472">Membrane</keyword>
<keyword evidence="10" id="KW-1185">Reference proteome</keyword>
<keyword evidence="2 7" id="KW-0813">Transport</keyword>
<evidence type="ECO:0000259" key="8">
    <source>
        <dbReference type="PROSITE" id="PS50928"/>
    </source>
</evidence>
<evidence type="ECO:0000256" key="1">
    <source>
        <dbReference type="ARBA" id="ARBA00004651"/>
    </source>
</evidence>
<evidence type="ECO:0000256" key="2">
    <source>
        <dbReference type="ARBA" id="ARBA00022448"/>
    </source>
</evidence>
<dbReference type="Gene3D" id="1.10.3720.10">
    <property type="entry name" value="MetI-like"/>
    <property type="match status" value="1"/>
</dbReference>
<dbReference type="InterPro" id="IPR035906">
    <property type="entry name" value="MetI-like_sf"/>
</dbReference>
<dbReference type="GO" id="GO:0055085">
    <property type="term" value="P:transmembrane transport"/>
    <property type="evidence" value="ECO:0007669"/>
    <property type="project" value="InterPro"/>
</dbReference>
<dbReference type="PANTHER" id="PTHR43744:SF9">
    <property type="entry name" value="POLYGALACTURONAN_RHAMNOGALACTURONAN TRANSPORT SYSTEM PERMEASE PROTEIN YTCP"/>
    <property type="match status" value="1"/>
</dbReference>
<protein>
    <submittedName>
        <fullName evidence="9">ABC transporter permease</fullName>
    </submittedName>
</protein>
<accession>A0A2R5EVE8</accession>
<dbReference type="EMBL" id="BDQX01000091">
    <property type="protein sequence ID" value="GBG07371.1"/>
    <property type="molecule type" value="Genomic_DNA"/>
</dbReference>
<sequence length="291" mass="33287">MIDVKERLFLVFMYAVLCAFALFCFIPFWIVFINSFADESILQTAGYQLLPGKFSLHAYEFLLSGKQVFRSYGITIMVTIAGTALGVLVTAAYAYTLSHRKVKYRNILAFLTFLTMLFGAGLVGFYMLIANWLHLKDSVWALILPYLLNPFYAFILVSYYRTLPYELNEAATVDGANDLYIFFRIIWPISLPAIATVSLFYALQYWNDWYLSLLFIDNYKMLPLQMMIRQLMSNLNVMAYVGGSQTQYNVVVPTYGMQLAIVCVTIGPIVFVYPFIQRFFIKGLTLGSVKG</sequence>
<evidence type="ECO:0000313" key="9">
    <source>
        <dbReference type="EMBL" id="GBG07371.1"/>
    </source>
</evidence>
<evidence type="ECO:0000313" key="10">
    <source>
        <dbReference type="Proteomes" id="UP000245202"/>
    </source>
</evidence>
<dbReference type="GO" id="GO:0005886">
    <property type="term" value="C:plasma membrane"/>
    <property type="evidence" value="ECO:0007669"/>
    <property type="project" value="UniProtKB-SubCell"/>
</dbReference>
<dbReference type="Pfam" id="PF00528">
    <property type="entry name" value="BPD_transp_1"/>
    <property type="match status" value="1"/>
</dbReference>
<dbReference type="InterPro" id="IPR000515">
    <property type="entry name" value="MetI-like"/>
</dbReference>
<evidence type="ECO:0000256" key="4">
    <source>
        <dbReference type="ARBA" id="ARBA00022692"/>
    </source>
</evidence>
<evidence type="ECO:0000256" key="6">
    <source>
        <dbReference type="ARBA" id="ARBA00023136"/>
    </source>
</evidence>
<reference evidence="9 10" key="1">
    <citation type="submission" date="2017-08" db="EMBL/GenBank/DDBJ databases">
        <title>Substantial Increase in Enzyme Production by Combined Drug-Resistance Mutations in Paenibacillus agaridevorans.</title>
        <authorList>
            <person name="Tanaka Y."/>
            <person name="Funane K."/>
            <person name="Hosaka T."/>
            <person name="Shiwa Y."/>
            <person name="Fujita N."/>
            <person name="Miyazaki T."/>
            <person name="Yoshikawa H."/>
            <person name="Murakami K."/>
            <person name="Kasahara K."/>
            <person name="Inaoka T."/>
            <person name="Hiraga Y."/>
            <person name="Ochi K."/>
        </authorList>
    </citation>
    <scope>NUCLEOTIDE SEQUENCE [LARGE SCALE GENOMIC DNA]</scope>
    <source>
        <strain evidence="9 10">T-3040</strain>
    </source>
</reference>
<feature type="transmembrane region" description="Helical" evidence="7">
    <location>
        <begin position="139"/>
        <end position="160"/>
    </location>
</feature>
<name>A0A2R5EVE8_9BACL</name>